<dbReference type="InterPro" id="IPR003148">
    <property type="entry name" value="RCK_N"/>
</dbReference>
<dbReference type="InterPro" id="IPR006036">
    <property type="entry name" value="K_uptake_TrkA"/>
</dbReference>
<feature type="domain" description="RCK N-terminal" evidence="7">
    <location>
        <begin position="1"/>
        <end position="116"/>
    </location>
</feature>
<proteinExistence type="predicted"/>
<dbReference type="Gene3D" id="3.30.70.1450">
    <property type="entry name" value="Regulator of K+ conductance, C-terminal domain"/>
    <property type="match status" value="1"/>
</dbReference>
<dbReference type="GO" id="GO:0005886">
    <property type="term" value="C:plasma membrane"/>
    <property type="evidence" value="ECO:0007669"/>
    <property type="project" value="InterPro"/>
</dbReference>
<dbReference type="InterPro" id="IPR050721">
    <property type="entry name" value="Trk_Ktr_HKT_K-transport"/>
</dbReference>
<dbReference type="InterPro" id="IPR006037">
    <property type="entry name" value="RCK_C"/>
</dbReference>
<evidence type="ECO:0000256" key="2">
    <source>
        <dbReference type="ARBA" id="ARBA00022448"/>
    </source>
</evidence>
<keyword evidence="6" id="KW-0406">Ion transport</keyword>
<reference evidence="8" key="1">
    <citation type="submission" date="2019-04" db="EMBL/GenBank/DDBJ databases">
        <title>Evolution of Biomass-Degrading Anaerobic Consortia Revealed by Metagenomics.</title>
        <authorList>
            <person name="Peng X."/>
        </authorList>
    </citation>
    <scope>NUCLEOTIDE SEQUENCE</scope>
    <source>
        <strain evidence="8">SIG14</strain>
    </source>
</reference>
<name>A0A8T3VMI1_METOL</name>
<dbReference type="GO" id="GO:0015079">
    <property type="term" value="F:potassium ion transmembrane transporter activity"/>
    <property type="evidence" value="ECO:0007669"/>
    <property type="project" value="InterPro"/>
</dbReference>
<evidence type="ECO:0000256" key="1">
    <source>
        <dbReference type="ARBA" id="ARBA00003660"/>
    </source>
</evidence>
<dbReference type="PRINTS" id="PR00335">
    <property type="entry name" value="KUPTAKETRKA"/>
</dbReference>
<dbReference type="InterPro" id="IPR036721">
    <property type="entry name" value="RCK_C_sf"/>
</dbReference>
<evidence type="ECO:0000256" key="5">
    <source>
        <dbReference type="ARBA" id="ARBA00023027"/>
    </source>
</evidence>
<evidence type="ECO:0000259" key="7">
    <source>
        <dbReference type="PROSITE" id="PS51201"/>
    </source>
</evidence>
<dbReference type="PROSITE" id="PS51201">
    <property type="entry name" value="RCK_N"/>
    <property type="match status" value="1"/>
</dbReference>
<dbReference type="InterPro" id="IPR036291">
    <property type="entry name" value="NAD(P)-bd_dom_sf"/>
</dbReference>
<dbReference type="AlphaFoldDB" id="A0A8T3VMI1"/>
<dbReference type="PANTHER" id="PTHR43833">
    <property type="entry name" value="POTASSIUM CHANNEL PROTEIN 2-RELATED-RELATED"/>
    <property type="match status" value="1"/>
</dbReference>
<comment type="caution">
    <text evidence="8">The sequence shown here is derived from an EMBL/GenBank/DDBJ whole genome shotgun (WGS) entry which is preliminary data.</text>
</comment>
<evidence type="ECO:0000256" key="4">
    <source>
        <dbReference type="ARBA" id="ARBA00022958"/>
    </source>
</evidence>
<evidence type="ECO:0000313" key="8">
    <source>
        <dbReference type="EMBL" id="MBE6512313.1"/>
    </source>
</evidence>
<sequence>MYIVIMGGGRVGLSLADRLIIHGYDVTIIESNEDLCDHASEELDAMVICGNGTDTKTLEEANIEEADVFVATTGNDESNLLSCILVKEYTDGKIIARVSNPDHEEAFKKVGIDKVISPERTAAGFLEKVITRPNVADLMAFGAGNAEILDMTIKNPKVFGKKVSEFSPTKDYIIISKNNDNHELEIPQPDDILSNGDKISILVKRNAFEKAEKKFMGAGGLFGF</sequence>
<evidence type="ECO:0000256" key="6">
    <source>
        <dbReference type="ARBA" id="ARBA00023065"/>
    </source>
</evidence>
<protein>
    <submittedName>
        <fullName evidence="8">TrkA family potassium uptake protein</fullName>
    </submittedName>
</protein>
<dbReference type="Proteomes" id="UP000732619">
    <property type="component" value="Unassembled WGS sequence"/>
</dbReference>
<accession>A0A8T3VMI1</accession>
<gene>
    <name evidence="8" type="ORF">E7Z75_04085</name>
</gene>
<keyword evidence="4" id="KW-0630">Potassium</keyword>
<comment type="function">
    <text evidence="1">Part of a potassium transport system.</text>
</comment>
<dbReference type="Pfam" id="PF02080">
    <property type="entry name" value="TrkA_C"/>
    <property type="match status" value="1"/>
</dbReference>
<dbReference type="Pfam" id="PF02254">
    <property type="entry name" value="TrkA_N"/>
    <property type="match status" value="1"/>
</dbReference>
<dbReference type="SUPFAM" id="SSF116726">
    <property type="entry name" value="TrkA C-terminal domain-like"/>
    <property type="match status" value="1"/>
</dbReference>
<dbReference type="Gene3D" id="3.40.50.720">
    <property type="entry name" value="NAD(P)-binding Rossmann-like Domain"/>
    <property type="match status" value="1"/>
</dbReference>
<evidence type="ECO:0000256" key="3">
    <source>
        <dbReference type="ARBA" id="ARBA00022538"/>
    </source>
</evidence>
<dbReference type="SUPFAM" id="SSF51735">
    <property type="entry name" value="NAD(P)-binding Rossmann-fold domains"/>
    <property type="match status" value="1"/>
</dbReference>
<evidence type="ECO:0000313" key="9">
    <source>
        <dbReference type="Proteomes" id="UP000732619"/>
    </source>
</evidence>
<keyword evidence="3" id="KW-0633">Potassium transport</keyword>
<dbReference type="EMBL" id="SUTG01000013">
    <property type="protein sequence ID" value="MBE6512313.1"/>
    <property type="molecule type" value="Genomic_DNA"/>
</dbReference>
<dbReference type="PANTHER" id="PTHR43833:SF5">
    <property type="entry name" value="TRK SYSTEM POTASSIUM UPTAKE PROTEIN TRKA"/>
    <property type="match status" value="1"/>
</dbReference>
<organism evidence="8 9">
    <name type="scientific">Methanobrevibacter olleyae</name>
    <dbReference type="NCBI Taxonomy" id="294671"/>
    <lineage>
        <taxon>Archaea</taxon>
        <taxon>Methanobacteriati</taxon>
        <taxon>Methanobacteriota</taxon>
        <taxon>Methanomada group</taxon>
        <taxon>Methanobacteria</taxon>
        <taxon>Methanobacteriales</taxon>
        <taxon>Methanobacteriaceae</taxon>
        <taxon>Methanobrevibacter</taxon>
    </lineage>
</organism>
<keyword evidence="2" id="KW-0813">Transport</keyword>
<keyword evidence="5" id="KW-0520">NAD</keyword>